<dbReference type="PANTHER" id="PTHR38590:SF1">
    <property type="entry name" value="BLL0828 PROTEIN"/>
    <property type="match status" value="1"/>
</dbReference>
<feature type="domain" description="DUF559" evidence="2">
    <location>
        <begin position="10"/>
        <end position="116"/>
    </location>
</feature>
<dbReference type="RefSeq" id="WP_054209575.1">
    <property type="nucleotide sequence ID" value="NZ_LGSZ01000041.1"/>
</dbReference>
<feature type="region of interest" description="Disordered" evidence="1">
    <location>
        <begin position="1"/>
        <end position="20"/>
    </location>
</feature>
<dbReference type="PATRIC" id="fig|1526658.3.peg.4120"/>
<gene>
    <name evidence="3" type="ORF">AE618_13400</name>
</gene>
<dbReference type="InterPro" id="IPR007569">
    <property type="entry name" value="DUF559"/>
</dbReference>
<dbReference type="PANTHER" id="PTHR38590">
    <property type="entry name" value="BLL0828 PROTEIN"/>
    <property type="match status" value="1"/>
</dbReference>
<dbReference type="EMBL" id="LGSZ01000041">
    <property type="protein sequence ID" value="KPH80419.1"/>
    <property type="molecule type" value="Genomic_DNA"/>
</dbReference>
<dbReference type="InterPro" id="IPR011335">
    <property type="entry name" value="Restrct_endonuc-II-like"/>
</dbReference>
<evidence type="ECO:0000259" key="2">
    <source>
        <dbReference type="Pfam" id="PF04480"/>
    </source>
</evidence>
<proteinExistence type="predicted"/>
<evidence type="ECO:0000256" key="1">
    <source>
        <dbReference type="SAM" id="MobiDB-lite"/>
    </source>
</evidence>
<dbReference type="Proteomes" id="UP000037822">
    <property type="component" value="Unassembled WGS sequence"/>
</dbReference>
<sequence>MAGNRKDPRTSKARRLRREATPAEKRLWLHLKAMELPGGHFRRQAPLGPYFADFVHIGARLVIELDGGQHGLPTAAERDERRTAYLESEGFRVLRFWNHELNDNLDGVVETIFRAINDPSQKSGVTSC</sequence>
<dbReference type="SUPFAM" id="SSF52980">
    <property type="entry name" value="Restriction endonuclease-like"/>
    <property type="match status" value="1"/>
</dbReference>
<reference evidence="3 4" key="1">
    <citation type="submission" date="2015-07" db="EMBL/GenBank/DDBJ databases">
        <title>Whole genome sequencing of Bosea vaviloviae isolated from cave pool.</title>
        <authorList>
            <person name="Tan N.E.H."/>
            <person name="Lee Y.P."/>
            <person name="Gan H.M."/>
            <person name="Barton H."/>
            <person name="Savka M.A."/>
        </authorList>
    </citation>
    <scope>NUCLEOTIDE SEQUENCE [LARGE SCALE GENOMIC DNA]</scope>
    <source>
        <strain evidence="3 4">SD260</strain>
    </source>
</reference>
<keyword evidence="4" id="KW-1185">Reference proteome</keyword>
<comment type="caution">
    <text evidence="3">The sequence shown here is derived from an EMBL/GenBank/DDBJ whole genome shotgun (WGS) entry which is preliminary data.</text>
</comment>
<feature type="compositionally biased region" description="Basic and acidic residues" evidence="1">
    <location>
        <begin position="1"/>
        <end position="10"/>
    </location>
</feature>
<protein>
    <recommendedName>
        <fullName evidence="2">DUF559 domain-containing protein</fullName>
    </recommendedName>
</protein>
<dbReference type="AlphaFoldDB" id="A0A0N1F4S2"/>
<dbReference type="OrthoDB" id="9798754at2"/>
<dbReference type="Gene3D" id="3.40.960.10">
    <property type="entry name" value="VSR Endonuclease"/>
    <property type="match status" value="1"/>
</dbReference>
<evidence type="ECO:0000313" key="3">
    <source>
        <dbReference type="EMBL" id="KPH80419.1"/>
    </source>
</evidence>
<organism evidence="3 4">
    <name type="scientific">Bosea vaviloviae</name>
    <dbReference type="NCBI Taxonomy" id="1526658"/>
    <lineage>
        <taxon>Bacteria</taxon>
        <taxon>Pseudomonadati</taxon>
        <taxon>Pseudomonadota</taxon>
        <taxon>Alphaproteobacteria</taxon>
        <taxon>Hyphomicrobiales</taxon>
        <taxon>Boseaceae</taxon>
        <taxon>Bosea</taxon>
    </lineage>
</organism>
<accession>A0A0N1F4S2</accession>
<evidence type="ECO:0000313" key="4">
    <source>
        <dbReference type="Proteomes" id="UP000037822"/>
    </source>
</evidence>
<name>A0A0N1F4S2_9HYPH</name>
<dbReference type="Pfam" id="PF04480">
    <property type="entry name" value="DUF559"/>
    <property type="match status" value="1"/>
</dbReference>
<dbReference type="CDD" id="cd01038">
    <property type="entry name" value="Endonuclease_DUF559"/>
    <property type="match status" value="1"/>
</dbReference>
<dbReference type="InterPro" id="IPR047216">
    <property type="entry name" value="Endonuclease_DUF559_bact"/>
</dbReference>